<protein>
    <recommendedName>
        <fullName evidence="5 6">Large ribosomal subunit protein uL10</fullName>
    </recommendedName>
</protein>
<sequence length="175" mass="18347">MALNLAQKKEVVAELANVAAKAHSLVAAEYAGLTVGQLTELRKKARQGGVFLKVAKNTLVSRAVEGTDYACVQDALTGPLLYAFSKEDPGAAGRLIKDFAKANDKLKAKLVAIGGKAYPASHLDVLASLPTRDQALSMLLSVLVQPATMLVRVLSEPAAQLARATNAVAQQKQAA</sequence>
<dbReference type="InterPro" id="IPR022973">
    <property type="entry name" value="Ribosomal_uL10_bac"/>
</dbReference>
<dbReference type="HAMAP" id="MF_00362">
    <property type="entry name" value="Ribosomal_uL10"/>
    <property type="match status" value="1"/>
</dbReference>
<dbReference type="Gene3D" id="3.30.70.1730">
    <property type="match status" value="1"/>
</dbReference>
<evidence type="ECO:0000256" key="1">
    <source>
        <dbReference type="ARBA" id="ARBA00002633"/>
    </source>
</evidence>
<comment type="similarity">
    <text evidence="2 6">Belongs to the universal ribosomal protein uL10 family.</text>
</comment>
<dbReference type="RefSeq" id="WP_380022901.1">
    <property type="nucleotide sequence ID" value="NZ_JBHSHD010000018.1"/>
</dbReference>
<reference evidence="8" key="1">
    <citation type="journal article" date="2019" name="Int. J. Syst. Evol. Microbiol.">
        <title>The Global Catalogue of Microorganisms (GCM) 10K type strain sequencing project: providing services to taxonomists for standard genome sequencing and annotation.</title>
        <authorList>
            <consortium name="The Broad Institute Genomics Platform"/>
            <consortium name="The Broad Institute Genome Sequencing Center for Infectious Disease"/>
            <person name="Wu L."/>
            <person name="Ma J."/>
        </authorList>
    </citation>
    <scope>NUCLEOTIDE SEQUENCE [LARGE SCALE GENOMIC DNA]</scope>
    <source>
        <strain evidence="8">CCUG 30340</strain>
    </source>
</reference>
<comment type="function">
    <text evidence="1 6">Forms part of the ribosomal stalk, playing a central role in the interaction of the ribosome with GTP-bound translation factors.</text>
</comment>
<comment type="subunit">
    <text evidence="6">Part of the ribosomal stalk of the 50S ribosomal subunit. The N-terminus interacts with L11 and the large rRNA to form the base of the stalk. The C-terminus forms an elongated spine to which L12 dimers bind in a sequential fashion forming a multimeric L10(L12)X complex.</text>
</comment>
<name>A0ABV9R435_9GAMM</name>
<keyword evidence="8" id="KW-1185">Reference proteome</keyword>
<dbReference type="InterPro" id="IPR043141">
    <property type="entry name" value="Ribosomal_uL10-like_sf"/>
</dbReference>
<dbReference type="InterPro" id="IPR002363">
    <property type="entry name" value="Ribosomal_uL10_CS_bac"/>
</dbReference>
<dbReference type="EMBL" id="JBHSHD010000018">
    <property type="protein sequence ID" value="MFC4822552.1"/>
    <property type="molecule type" value="Genomic_DNA"/>
</dbReference>
<dbReference type="GO" id="GO:0005840">
    <property type="term" value="C:ribosome"/>
    <property type="evidence" value="ECO:0007669"/>
    <property type="project" value="UniProtKB-KW"/>
</dbReference>
<dbReference type="Gene3D" id="6.10.250.290">
    <property type="match status" value="1"/>
</dbReference>
<evidence type="ECO:0000313" key="8">
    <source>
        <dbReference type="Proteomes" id="UP001595886"/>
    </source>
</evidence>
<keyword evidence="6" id="KW-0694">RNA-binding</keyword>
<keyword evidence="3 6" id="KW-0689">Ribosomal protein</keyword>
<keyword evidence="6" id="KW-0699">rRNA-binding</keyword>
<dbReference type="InterPro" id="IPR001790">
    <property type="entry name" value="Ribosomal_uL10"/>
</dbReference>
<evidence type="ECO:0000256" key="2">
    <source>
        <dbReference type="ARBA" id="ARBA00008889"/>
    </source>
</evidence>
<evidence type="ECO:0000256" key="6">
    <source>
        <dbReference type="HAMAP-Rule" id="MF_00362"/>
    </source>
</evidence>
<evidence type="ECO:0000313" key="7">
    <source>
        <dbReference type="EMBL" id="MFC4822552.1"/>
    </source>
</evidence>
<dbReference type="Pfam" id="PF00466">
    <property type="entry name" value="Ribosomal_L10"/>
    <property type="match status" value="1"/>
</dbReference>
<evidence type="ECO:0000256" key="3">
    <source>
        <dbReference type="ARBA" id="ARBA00022980"/>
    </source>
</evidence>
<organism evidence="7 8">
    <name type="scientific">Dokdonella ginsengisoli</name>
    <dbReference type="NCBI Taxonomy" id="363846"/>
    <lineage>
        <taxon>Bacteria</taxon>
        <taxon>Pseudomonadati</taxon>
        <taxon>Pseudomonadota</taxon>
        <taxon>Gammaproteobacteria</taxon>
        <taxon>Lysobacterales</taxon>
        <taxon>Rhodanobacteraceae</taxon>
        <taxon>Dokdonella</taxon>
    </lineage>
</organism>
<evidence type="ECO:0000256" key="5">
    <source>
        <dbReference type="ARBA" id="ARBA00035202"/>
    </source>
</evidence>
<dbReference type="NCBIfam" id="NF000955">
    <property type="entry name" value="PRK00099.1-1"/>
    <property type="match status" value="1"/>
</dbReference>
<dbReference type="CDD" id="cd05797">
    <property type="entry name" value="Ribosomal_L10"/>
    <property type="match status" value="1"/>
</dbReference>
<gene>
    <name evidence="6 7" type="primary">rplJ</name>
    <name evidence="7" type="ORF">ACFO6Q_19690</name>
</gene>
<keyword evidence="4 6" id="KW-0687">Ribonucleoprotein</keyword>
<evidence type="ECO:0000256" key="4">
    <source>
        <dbReference type="ARBA" id="ARBA00023274"/>
    </source>
</evidence>
<accession>A0ABV9R435</accession>
<dbReference type="PANTHER" id="PTHR11560">
    <property type="entry name" value="39S RIBOSOMAL PROTEIN L10, MITOCHONDRIAL"/>
    <property type="match status" value="1"/>
</dbReference>
<dbReference type="PROSITE" id="PS01109">
    <property type="entry name" value="RIBOSOMAL_L10"/>
    <property type="match status" value="1"/>
</dbReference>
<comment type="caution">
    <text evidence="7">The sequence shown here is derived from an EMBL/GenBank/DDBJ whole genome shotgun (WGS) entry which is preliminary data.</text>
</comment>
<dbReference type="SUPFAM" id="SSF160369">
    <property type="entry name" value="Ribosomal protein L10-like"/>
    <property type="match status" value="1"/>
</dbReference>
<dbReference type="Proteomes" id="UP001595886">
    <property type="component" value="Unassembled WGS sequence"/>
</dbReference>
<proteinExistence type="inferred from homology"/>
<dbReference type="InterPro" id="IPR047865">
    <property type="entry name" value="Ribosomal_uL10_bac_type"/>
</dbReference>